<organism evidence="2">
    <name type="scientific">Bracon brevicornis</name>
    <dbReference type="NCBI Taxonomy" id="1563983"/>
    <lineage>
        <taxon>Eukaryota</taxon>
        <taxon>Metazoa</taxon>
        <taxon>Ecdysozoa</taxon>
        <taxon>Arthropoda</taxon>
        <taxon>Hexapoda</taxon>
        <taxon>Insecta</taxon>
        <taxon>Pterygota</taxon>
        <taxon>Neoptera</taxon>
        <taxon>Endopterygota</taxon>
        <taxon>Hymenoptera</taxon>
        <taxon>Apocrita</taxon>
        <taxon>Ichneumonoidea</taxon>
        <taxon>Braconidae</taxon>
        <taxon>Braconinae</taxon>
        <taxon>Bracon</taxon>
    </lineage>
</organism>
<keyword evidence="1" id="KW-0472">Membrane</keyword>
<proteinExistence type="predicted"/>
<reference evidence="2" key="1">
    <citation type="submission" date="2020-07" db="EMBL/GenBank/DDBJ databases">
        <authorList>
            <person name="Ferguson B K."/>
        </authorList>
    </citation>
    <scope>NUCLEOTIDE SEQUENCE</scope>
    <source>
        <strain evidence="2">L06</strain>
    </source>
</reference>
<dbReference type="EMBL" id="CADCXW020000085">
    <property type="protein sequence ID" value="CAD1562034.1"/>
    <property type="molecule type" value="Genomic_DNA"/>
</dbReference>
<evidence type="ECO:0000313" key="2">
    <source>
        <dbReference type="EMBL" id="CAD1562034.1"/>
    </source>
</evidence>
<keyword evidence="1" id="KW-1133">Transmembrane helix</keyword>
<protein>
    <submittedName>
        <fullName evidence="2">Uncharacterized protein</fullName>
    </submittedName>
</protein>
<accession>A0A6V7KE31</accession>
<sequence>MPPTDHLGNFFAIVVTVAYHSLWSVLVRVMGSDGCLQRISKRTSQYLTLLRCYAGVDKIGDHVAQNHQVEVSRGTVFFQYAYQFGKHLFDEFVTVTG</sequence>
<gene>
    <name evidence="2" type="ORF">BBRV_LOCUS76210</name>
</gene>
<evidence type="ECO:0000256" key="1">
    <source>
        <dbReference type="SAM" id="Phobius"/>
    </source>
</evidence>
<feature type="transmembrane region" description="Helical" evidence="1">
    <location>
        <begin position="6"/>
        <end position="31"/>
    </location>
</feature>
<keyword evidence="1" id="KW-0812">Transmembrane</keyword>
<name>A0A6V7KE31_9HYME</name>
<dbReference type="AlphaFoldDB" id="A0A6V7KE31"/>